<dbReference type="AlphaFoldDB" id="A0A9D4L112"/>
<reference evidence="1" key="1">
    <citation type="journal article" date="2019" name="bioRxiv">
        <title>The Genome of the Zebra Mussel, Dreissena polymorpha: A Resource for Invasive Species Research.</title>
        <authorList>
            <person name="McCartney M.A."/>
            <person name="Auch B."/>
            <person name="Kono T."/>
            <person name="Mallez S."/>
            <person name="Zhang Y."/>
            <person name="Obille A."/>
            <person name="Becker A."/>
            <person name="Abrahante J.E."/>
            <person name="Garbe J."/>
            <person name="Badalamenti J.P."/>
            <person name="Herman A."/>
            <person name="Mangelson H."/>
            <person name="Liachko I."/>
            <person name="Sullivan S."/>
            <person name="Sone E.D."/>
            <person name="Koren S."/>
            <person name="Silverstein K.A.T."/>
            <person name="Beckman K.B."/>
            <person name="Gohl D.M."/>
        </authorList>
    </citation>
    <scope>NUCLEOTIDE SEQUENCE</scope>
    <source>
        <strain evidence="1">Duluth1</strain>
        <tissue evidence="1">Whole animal</tissue>
    </source>
</reference>
<sequence length="82" mass="8753">MFIPCALQKPGTSTKYSHGSLAATLASILFTEVASWLNASRTLAGIEPPGNMFPPLGKIPTSTMLALKTISIYINSVRVPVY</sequence>
<comment type="caution">
    <text evidence="1">The sequence shown here is derived from an EMBL/GenBank/DDBJ whole genome shotgun (WGS) entry which is preliminary data.</text>
</comment>
<keyword evidence="2" id="KW-1185">Reference proteome</keyword>
<organism evidence="1 2">
    <name type="scientific">Dreissena polymorpha</name>
    <name type="common">Zebra mussel</name>
    <name type="synonym">Mytilus polymorpha</name>
    <dbReference type="NCBI Taxonomy" id="45954"/>
    <lineage>
        <taxon>Eukaryota</taxon>
        <taxon>Metazoa</taxon>
        <taxon>Spiralia</taxon>
        <taxon>Lophotrochozoa</taxon>
        <taxon>Mollusca</taxon>
        <taxon>Bivalvia</taxon>
        <taxon>Autobranchia</taxon>
        <taxon>Heteroconchia</taxon>
        <taxon>Euheterodonta</taxon>
        <taxon>Imparidentia</taxon>
        <taxon>Neoheterodontei</taxon>
        <taxon>Myida</taxon>
        <taxon>Dreissenoidea</taxon>
        <taxon>Dreissenidae</taxon>
        <taxon>Dreissena</taxon>
    </lineage>
</organism>
<evidence type="ECO:0000313" key="2">
    <source>
        <dbReference type="Proteomes" id="UP000828390"/>
    </source>
</evidence>
<gene>
    <name evidence="1" type="ORF">DPMN_091923</name>
</gene>
<proteinExistence type="predicted"/>
<evidence type="ECO:0000313" key="1">
    <source>
        <dbReference type="EMBL" id="KAH3849520.1"/>
    </source>
</evidence>
<reference evidence="1" key="2">
    <citation type="submission" date="2020-11" db="EMBL/GenBank/DDBJ databases">
        <authorList>
            <person name="McCartney M.A."/>
            <person name="Auch B."/>
            <person name="Kono T."/>
            <person name="Mallez S."/>
            <person name="Becker A."/>
            <person name="Gohl D.M."/>
            <person name="Silverstein K.A.T."/>
            <person name="Koren S."/>
            <person name="Bechman K.B."/>
            <person name="Herman A."/>
            <person name="Abrahante J.E."/>
            <person name="Garbe J."/>
        </authorList>
    </citation>
    <scope>NUCLEOTIDE SEQUENCE</scope>
    <source>
        <strain evidence="1">Duluth1</strain>
        <tissue evidence="1">Whole animal</tissue>
    </source>
</reference>
<name>A0A9D4L112_DREPO</name>
<dbReference type="Proteomes" id="UP000828390">
    <property type="component" value="Unassembled WGS sequence"/>
</dbReference>
<accession>A0A9D4L112</accession>
<protein>
    <submittedName>
        <fullName evidence="1">Uncharacterized protein</fullName>
    </submittedName>
</protein>
<dbReference type="EMBL" id="JAIWYP010000003">
    <property type="protein sequence ID" value="KAH3849520.1"/>
    <property type="molecule type" value="Genomic_DNA"/>
</dbReference>